<accession>A0A1M4W874</accession>
<organism evidence="2 3">
    <name type="scientific">Streptoalloteichus hindustanus</name>
    <dbReference type="NCBI Taxonomy" id="2017"/>
    <lineage>
        <taxon>Bacteria</taxon>
        <taxon>Bacillati</taxon>
        <taxon>Actinomycetota</taxon>
        <taxon>Actinomycetes</taxon>
        <taxon>Pseudonocardiales</taxon>
        <taxon>Pseudonocardiaceae</taxon>
        <taxon>Streptoalloteichus</taxon>
    </lineage>
</organism>
<reference evidence="2 3" key="1">
    <citation type="submission" date="2016-11" db="EMBL/GenBank/DDBJ databases">
        <authorList>
            <person name="Jaros S."/>
            <person name="Januszkiewicz K."/>
            <person name="Wedrychowicz H."/>
        </authorList>
    </citation>
    <scope>NUCLEOTIDE SEQUENCE [LARGE SCALE GENOMIC DNA]</scope>
    <source>
        <strain evidence="2 3">DSM 44523</strain>
    </source>
</reference>
<evidence type="ECO:0000259" key="1">
    <source>
        <dbReference type="Pfam" id="PF19054"/>
    </source>
</evidence>
<dbReference type="EMBL" id="FQVN01000001">
    <property type="protein sequence ID" value="SHE77360.1"/>
    <property type="molecule type" value="Genomic_DNA"/>
</dbReference>
<dbReference type="AlphaFoldDB" id="A0A1M4W874"/>
<evidence type="ECO:0000313" key="3">
    <source>
        <dbReference type="Proteomes" id="UP000184501"/>
    </source>
</evidence>
<name>A0A1M4W874_STRHI</name>
<protein>
    <recommendedName>
        <fullName evidence="1">DUF5753 domain-containing protein</fullName>
    </recommendedName>
</protein>
<gene>
    <name evidence="2" type="ORF">SAMN05444320_1011041</name>
</gene>
<feature type="domain" description="DUF5753" evidence="1">
    <location>
        <begin position="23"/>
        <end position="198"/>
    </location>
</feature>
<dbReference type="STRING" id="2017.SAMN05444320_1011041"/>
<evidence type="ECO:0000313" key="2">
    <source>
        <dbReference type="EMBL" id="SHE77360.1"/>
    </source>
</evidence>
<proteinExistence type="predicted"/>
<sequence>MARGAGDRRWLAVSMPELRTQLSALVDAEASAVAITDVAPLLIPGLLQSSSYTREIMVAASVPADEVNTRVALRMGRKDVIMRRDEPVRYLALIGEAALRNVLGVPALMVDQLRLVLELSNRPNIDVRVVPLRSGWNPALEGPFLLIESEGEQCIVHLENRRSALVFHEEEDVEAYRQAVGYVAAVAMAREETREFISGVIEELGRMA</sequence>
<dbReference type="Proteomes" id="UP000184501">
    <property type="component" value="Unassembled WGS sequence"/>
</dbReference>
<keyword evidence="3" id="KW-1185">Reference proteome</keyword>
<dbReference type="InterPro" id="IPR043917">
    <property type="entry name" value="DUF5753"/>
</dbReference>
<dbReference type="Pfam" id="PF19054">
    <property type="entry name" value="DUF5753"/>
    <property type="match status" value="1"/>
</dbReference>